<gene>
    <name evidence="12" type="ORF">SAMN04489737_0675</name>
</gene>
<dbReference type="GO" id="GO:0005737">
    <property type="term" value="C:cytoplasm"/>
    <property type="evidence" value="ECO:0007669"/>
    <property type="project" value="UniProtKB-SubCell"/>
</dbReference>
<keyword evidence="6" id="KW-0408">Iron</keyword>
<evidence type="ECO:0000256" key="6">
    <source>
        <dbReference type="ARBA" id="ARBA00023004"/>
    </source>
</evidence>
<accession>A0A1H2LDN7</accession>
<reference evidence="13" key="1">
    <citation type="submission" date="2016-10" db="EMBL/GenBank/DDBJ databases">
        <authorList>
            <person name="Varghese N."/>
            <person name="Submissions S."/>
        </authorList>
    </citation>
    <scope>NUCLEOTIDE SEQUENCE [LARGE SCALE GENOMIC DNA]</scope>
    <source>
        <strain evidence="13">DSM 10002</strain>
    </source>
</reference>
<dbReference type="RefSeq" id="WP_091279899.1">
    <property type="nucleotide sequence ID" value="NZ_JABAPH010000010.1"/>
</dbReference>
<dbReference type="STRING" id="131112.SAMN04489737_0675"/>
<protein>
    <submittedName>
        <fullName evidence="12">Iron (Metal) dependent repressor, DtxR family</fullName>
    </submittedName>
</protein>
<dbReference type="GO" id="GO:0046983">
    <property type="term" value="F:protein dimerization activity"/>
    <property type="evidence" value="ECO:0007669"/>
    <property type="project" value="InterPro"/>
</dbReference>
<name>A0A1H2LDN7_9ACTO</name>
<dbReference type="GO" id="GO:0046914">
    <property type="term" value="F:transition metal ion binding"/>
    <property type="evidence" value="ECO:0007669"/>
    <property type="project" value="InterPro"/>
</dbReference>
<dbReference type="EMBL" id="LT629804">
    <property type="protein sequence ID" value="SDU78934.1"/>
    <property type="molecule type" value="Genomic_DNA"/>
</dbReference>
<evidence type="ECO:0000313" key="12">
    <source>
        <dbReference type="EMBL" id="SDU78934.1"/>
    </source>
</evidence>
<evidence type="ECO:0000256" key="8">
    <source>
        <dbReference type="ARBA" id="ARBA00023125"/>
    </source>
</evidence>
<dbReference type="InterPro" id="IPR036390">
    <property type="entry name" value="WH_DNA-bd_sf"/>
</dbReference>
<evidence type="ECO:0000256" key="5">
    <source>
        <dbReference type="ARBA" id="ARBA00022491"/>
    </source>
</evidence>
<comment type="similarity">
    <text evidence="2">Belongs to the DtxR/MntR family.</text>
</comment>
<dbReference type="OrthoDB" id="3208141at2"/>
<keyword evidence="5" id="KW-0678">Repressor</keyword>
<keyword evidence="13" id="KW-1185">Reference proteome</keyword>
<keyword evidence="7" id="KW-0805">Transcription regulation</keyword>
<dbReference type="Gene3D" id="1.10.60.10">
    <property type="entry name" value="Iron dependent repressor, metal binding and dimerisation domain"/>
    <property type="match status" value="1"/>
</dbReference>
<evidence type="ECO:0000256" key="9">
    <source>
        <dbReference type="ARBA" id="ARBA00023163"/>
    </source>
</evidence>
<evidence type="ECO:0000259" key="11">
    <source>
        <dbReference type="PROSITE" id="PS50944"/>
    </source>
</evidence>
<dbReference type="InterPro" id="IPR038157">
    <property type="entry name" value="FeoA_core_dom"/>
</dbReference>
<dbReference type="InterPro" id="IPR008988">
    <property type="entry name" value="Transcriptional_repressor_C"/>
</dbReference>
<proteinExistence type="inferred from homology"/>
<dbReference type="InterPro" id="IPR050536">
    <property type="entry name" value="DtxR_MntR_Metal-Reg"/>
</dbReference>
<dbReference type="InterPro" id="IPR022689">
    <property type="entry name" value="Iron_dep_repressor"/>
</dbReference>
<dbReference type="GO" id="GO:0003677">
    <property type="term" value="F:DNA binding"/>
    <property type="evidence" value="ECO:0007669"/>
    <property type="project" value="UniProtKB-KW"/>
</dbReference>
<dbReference type="PANTHER" id="PTHR33238:SF10">
    <property type="entry name" value="IRON-DEPENDENT REPRESSOR IDER"/>
    <property type="match status" value="1"/>
</dbReference>
<dbReference type="PANTHER" id="PTHR33238">
    <property type="entry name" value="IRON (METAL) DEPENDENT REPRESSOR, DTXR FAMILY"/>
    <property type="match status" value="1"/>
</dbReference>
<dbReference type="InterPro" id="IPR022687">
    <property type="entry name" value="HTH_DTXR"/>
</dbReference>
<evidence type="ECO:0000256" key="7">
    <source>
        <dbReference type="ARBA" id="ARBA00023015"/>
    </source>
</evidence>
<feature type="region of interest" description="Disordered" evidence="10">
    <location>
        <begin position="121"/>
        <end position="141"/>
    </location>
</feature>
<dbReference type="InterPro" id="IPR001367">
    <property type="entry name" value="Fe_dep_repressor"/>
</dbReference>
<dbReference type="SUPFAM" id="SSF47979">
    <property type="entry name" value="Iron-dependent repressor protein, dimerization domain"/>
    <property type="match status" value="1"/>
</dbReference>
<dbReference type="GO" id="GO:0045892">
    <property type="term" value="P:negative regulation of DNA-templated transcription"/>
    <property type="evidence" value="ECO:0007669"/>
    <property type="project" value="TreeGrafter"/>
</dbReference>
<evidence type="ECO:0000313" key="13">
    <source>
        <dbReference type="Proteomes" id="UP000214355"/>
    </source>
</evidence>
<keyword evidence="8" id="KW-0238">DNA-binding</keyword>
<dbReference type="GeneID" id="65344418"/>
<dbReference type="SMART" id="SM00529">
    <property type="entry name" value="HTH_DTXR"/>
    <property type="match status" value="1"/>
</dbReference>
<evidence type="ECO:0000256" key="10">
    <source>
        <dbReference type="SAM" id="MobiDB-lite"/>
    </source>
</evidence>
<organism evidence="12 13">
    <name type="scientific">Arcanobacterium phocae</name>
    <dbReference type="NCBI Taxonomy" id="131112"/>
    <lineage>
        <taxon>Bacteria</taxon>
        <taxon>Bacillati</taxon>
        <taxon>Actinomycetota</taxon>
        <taxon>Actinomycetes</taxon>
        <taxon>Actinomycetales</taxon>
        <taxon>Actinomycetaceae</taxon>
        <taxon>Arcanobacterium</taxon>
    </lineage>
</organism>
<keyword evidence="4" id="KW-0963">Cytoplasm</keyword>
<dbReference type="Gene3D" id="1.10.10.10">
    <property type="entry name" value="Winged helix-like DNA-binding domain superfamily/Winged helix DNA-binding domain"/>
    <property type="match status" value="1"/>
</dbReference>
<evidence type="ECO:0000256" key="4">
    <source>
        <dbReference type="ARBA" id="ARBA00022490"/>
    </source>
</evidence>
<dbReference type="SUPFAM" id="SSF50037">
    <property type="entry name" value="C-terminal domain of transcriptional repressors"/>
    <property type="match status" value="1"/>
</dbReference>
<dbReference type="Pfam" id="PF02742">
    <property type="entry name" value="Fe_dep_repr_C"/>
    <property type="match status" value="1"/>
</dbReference>
<dbReference type="AlphaFoldDB" id="A0A1H2LDN7"/>
<dbReference type="GO" id="GO:0003700">
    <property type="term" value="F:DNA-binding transcription factor activity"/>
    <property type="evidence" value="ECO:0007669"/>
    <property type="project" value="InterPro"/>
</dbReference>
<evidence type="ECO:0000256" key="2">
    <source>
        <dbReference type="ARBA" id="ARBA00007871"/>
    </source>
</evidence>
<dbReference type="Gene3D" id="2.30.30.90">
    <property type="match status" value="1"/>
</dbReference>
<dbReference type="InterPro" id="IPR036388">
    <property type="entry name" value="WH-like_DNA-bd_sf"/>
</dbReference>
<dbReference type="Proteomes" id="UP000214355">
    <property type="component" value="Chromosome I"/>
</dbReference>
<evidence type="ECO:0000256" key="3">
    <source>
        <dbReference type="ARBA" id="ARBA00011738"/>
    </source>
</evidence>
<feature type="domain" description="HTH dtxR-type" evidence="11">
    <location>
        <begin position="1"/>
        <end position="65"/>
    </location>
</feature>
<evidence type="ECO:0000256" key="1">
    <source>
        <dbReference type="ARBA" id="ARBA00004496"/>
    </source>
</evidence>
<dbReference type="InterPro" id="IPR036421">
    <property type="entry name" value="Fe_dep_repressor_sf"/>
</dbReference>
<dbReference type="Pfam" id="PF18357">
    <property type="entry name" value="DtxR"/>
    <property type="match status" value="1"/>
</dbReference>
<dbReference type="InterPro" id="IPR040767">
    <property type="entry name" value="DtxR/IdeR_SH3"/>
</dbReference>
<dbReference type="SUPFAM" id="SSF46785">
    <property type="entry name" value="Winged helix' DNA-binding domain"/>
    <property type="match status" value="1"/>
</dbReference>
<keyword evidence="9" id="KW-0804">Transcription</keyword>
<dbReference type="PROSITE" id="PS50944">
    <property type="entry name" value="HTH_DTXR"/>
    <property type="match status" value="1"/>
</dbReference>
<dbReference type="Pfam" id="PF01325">
    <property type="entry name" value="Fe_dep_repress"/>
    <property type="match status" value="1"/>
</dbReference>
<comment type="subcellular location">
    <subcellularLocation>
        <location evidence="1">Cytoplasm</location>
    </subcellularLocation>
</comment>
<sequence length="228" mass="25366">MSDLMDTTEMYLKTIYELVEEGIPPLRARIVERLGQSGPTVSETVARLERDGLIRMNGKREISFTPAGYERAAAVLRRHRLAEVLLLDVVKMPWSQVHNEACRWEHAISDRAADRINELLGEPKHDPFGNPMPSDEPKPEEMRCGCDDGLMALNNPSTAGRRVRIQRIAEVVQVDEQGLADLQELGVVPGAQGIVTVDGSIIFDLGDVQVAVPDDLAQHVYVSLYNEK</sequence>
<comment type="subunit">
    <text evidence="3">Homodimer.</text>
</comment>